<protein>
    <submittedName>
        <fullName evidence="2">Class I SAM-dependent methyltransferase</fullName>
    </submittedName>
</protein>
<dbReference type="InterPro" id="IPR041698">
    <property type="entry name" value="Methyltransf_25"/>
</dbReference>
<comment type="caution">
    <text evidence="2">The sequence shown here is derived from an EMBL/GenBank/DDBJ whole genome shotgun (WGS) entry which is preliminary data.</text>
</comment>
<reference evidence="2 3" key="1">
    <citation type="submission" date="2019-01" db="EMBL/GenBank/DDBJ databases">
        <title>Lacunisphaera sp. strain TWA-58.</title>
        <authorList>
            <person name="Chen W.-M."/>
        </authorList>
    </citation>
    <scope>NUCLEOTIDE SEQUENCE [LARGE SCALE GENOMIC DNA]</scope>
    <source>
        <strain evidence="2 3">TWA-58</strain>
    </source>
</reference>
<dbReference type="AlphaFoldDB" id="A0A4Q1C6C4"/>
<organism evidence="2 3">
    <name type="scientific">Oleiharenicola lentus</name>
    <dbReference type="NCBI Taxonomy" id="2508720"/>
    <lineage>
        <taxon>Bacteria</taxon>
        <taxon>Pseudomonadati</taxon>
        <taxon>Verrucomicrobiota</taxon>
        <taxon>Opitutia</taxon>
        <taxon>Opitutales</taxon>
        <taxon>Opitutaceae</taxon>
        <taxon>Oleiharenicola</taxon>
    </lineage>
</organism>
<dbReference type="Gene3D" id="3.40.50.150">
    <property type="entry name" value="Vaccinia Virus protein VP39"/>
    <property type="match status" value="1"/>
</dbReference>
<dbReference type="InterPro" id="IPR029063">
    <property type="entry name" value="SAM-dependent_MTases_sf"/>
</dbReference>
<dbReference type="Proteomes" id="UP000290218">
    <property type="component" value="Unassembled WGS sequence"/>
</dbReference>
<keyword evidence="2" id="KW-0489">Methyltransferase</keyword>
<keyword evidence="3" id="KW-1185">Reference proteome</keyword>
<keyword evidence="2" id="KW-0808">Transferase</keyword>
<evidence type="ECO:0000313" key="3">
    <source>
        <dbReference type="Proteomes" id="UP000290218"/>
    </source>
</evidence>
<name>A0A4Q1C6C4_9BACT</name>
<evidence type="ECO:0000259" key="1">
    <source>
        <dbReference type="Pfam" id="PF13649"/>
    </source>
</evidence>
<dbReference type="Pfam" id="PF13649">
    <property type="entry name" value="Methyltransf_25"/>
    <property type="match status" value="1"/>
</dbReference>
<dbReference type="EMBL" id="SDHX01000001">
    <property type="protein sequence ID" value="RXK54414.1"/>
    <property type="molecule type" value="Genomic_DNA"/>
</dbReference>
<dbReference type="CDD" id="cd02440">
    <property type="entry name" value="AdoMet_MTases"/>
    <property type="match status" value="1"/>
</dbReference>
<dbReference type="GO" id="GO:0008168">
    <property type="term" value="F:methyltransferase activity"/>
    <property type="evidence" value="ECO:0007669"/>
    <property type="project" value="UniProtKB-KW"/>
</dbReference>
<dbReference type="PANTHER" id="PTHR43591">
    <property type="entry name" value="METHYLTRANSFERASE"/>
    <property type="match status" value="1"/>
</dbReference>
<dbReference type="SUPFAM" id="SSF53335">
    <property type="entry name" value="S-adenosyl-L-methionine-dependent methyltransferases"/>
    <property type="match status" value="1"/>
</dbReference>
<gene>
    <name evidence="2" type="ORF">ESB00_00510</name>
</gene>
<sequence length="232" mass="25500">MAEPTYIPALSYAFLTRWYDVVVRWTTRETVFRHALLSQVAPKDGHRILDVGCGTGSFAVQLKLAAPGAEVTGLDGDAAVLTIARDKARRAGLDLAWVQFSALNLPFPDARFHAVVSSLFFHHLSLENKGRALAEIWRILEPGGELHIADWGRPRNPLMRAAFLSVQLLDGFNTTRDNVAGRLPELIAQAGFVGTEETKRLATPCGSLSLYRAYKPPRATPQRPDGDVLSAR</sequence>
<evidence type="ECO:0000313" key="2">
    <source>
        <dbReference type="EMBL" id="RXK54414.1"/>
    </source>
</evidence>
<dbReference type="GO" id="GO:0032259">
    <property type="term" value="P:methylation"/>
    <property type="evidence" value="ECO:0007669"/>
    <property type="project" value="UniProtKB-KW"/>
</dbReference>
<dbReference type="OrthoDB" id="9772751at2"/>
<feature type="domain" description="Methyltransferase" evidence="1">
    <location>
        <begin position="48"/>
        <end position="144"/>
    </location>
</feature>
<proteinExistence type="predicted"/>
<dbReference type="RefSeq" id="WP_129045779.1">
    <property type="nucleotide sequence ID" value="NZ_SDHX01000001.1"/>
</dbReference>
<accession>A0A4Q1C6C4</accession>